<accession>A0ABR1RT11</accession>
<evidence type="ECO:0000313" key="3">
    <source>
        <dbReference type="Proteomes" id="UP001396898"/>
    </source>
</evidence>
<comment type="caution">
    <text evidence="2">The sequence shown here is derived from an EMBL/GenBank/DDBJ whole genome shotgun (WGS) entry which is preliminary data.</text>
</comment>
<organism evidence="2 3">
    <name type="scientific">Apiospora marii</name>
    <dbReference type="NCBI Taxonomy" id="335849"/>
    <lineage>
        <taxon>Eukaryota</taxon>
        <taxon>Fungi</taxon>
        <taxon>Dikarya</taxon>
        <taxon>Ascomycota</taxon>
        <taxon>Pezizomycotina</taxon>
        <taxon>Sordariomycetes</taxon>
        <taxon>Xylariomycetidae</taxon>
        <taxon>Amphisphaeriales</taxon>
        <taxon>Apiosporaceae</taxon>
        <taxon>Apiospora</taxon>
    </lineage>
</organism>
<proteinExistence type="predicted"/>
<keyword evidence="3" id="KW-1185">Reference proteome</keyword>
<dbReference type="EMBL" id="JAQQWI010000010">
    <property type="protein sequence ID" value="KAK8018100.1"/>
    <property type="molecule type" value="Genomic_DNA"/>
</dbReference>
<name>A0ABR1RT11_9PEZI</name>
<gene>
    <name evidence="2" type="ORF">PG991_007290</name>
</gene>
<protein>
    <submittedName>
        <fullName evidence="2">Uncharacterized protein</fullName>
    </submittedName>
</protein>
<sequence>MNNNGEVNATGSASTATTHFDANIEMVSSTRVLRGPDDLDETETRWIRVAIKDAFDKQGGITSQLNGDTVNEYIMAVFDDFWTSSRSMRAPIPRKRSGNIYLVGVLKQDSPCGKVGRKRKADSSVDTPAKRLKSVGGHVDSGGNAELPLAGSKGAPVYCRAEIKGSDIEFKKIDSRGTLVAEGMIAYDSESGTFDEDLKLQVMSYQDRK</sequence>
<reference evidence="2 3" key="1">
    <citation type="submission" date="2023-01" db="EMBL/GenBank/DDBJ databases">
        <title>Analysis of 21 Apiospora genomes using comparative genomics revels a genus with tremendous synthesis potential of carbohydrate active enzymes and secondary metabolites.</title>
        <authorList>
            <person name="Sorensen T."/>
        </authorList>
    </citation>
    <scope>NUCLEOTIDE SEQUENCE [LARGE SCALE GENOMIC DNA]</scope>
    <source>
        <strain evidence="2 3">CBS 20057</strain>
    </source>
</reference>
<evidence type="ECO:0000256" key="1">
    <source>
        <dbReference type="SAM" id="MobiDB-lite"/>
    </source>
</evidence>
<dbReference type="Proteomes" id="UP001396898">
    <property type="component" value="Unassembled WGS sequence"/>
</dbReference>
<evidence type="ECO:0000313" key="2">
    <source>
        <dbReference type="EMBL" id="KAK8018100.1"/>
    </source>
</evidence>
<feature type="region of interest" description="Disordered" evidence="1">
    <location>
        <begin position="113"/>
        <end position="137"/>
    </location>
</feature>